<dbReference type="STRING" id="361077.A0A152A572"/>
<sequence>MKLYYIYLFCFITLLNTQYLECAIFSNFKINTLKYNNQAVTFLNGDFTEDYGCFLGQTGANPPKIYFVNKDNVKSANGTLTLTLGIQMTSTEIPNLSSYNIIAIAATTVDRTCFVATNSNIIHVKFLNSTIQFTISPTTTITTHTNQLFAYDTGESGSDPSIVYTTLVGSILYFNRFSYSTSTSAFYGYLQKHITNAGTNLIANTQIDKYHRINAMTSIGVVMLSIYDENQYPVTYPFTNNAGLGFVYTGFYTDGDTLYSCVKNDTAVYLEGKSVSNSQIFVIYITADSIECTGITKDPLQERLIVSFKFSSNGNLGLIYVSSVSSDPQVVTMVVSPTVSTTTWNTSRPNFITIYKPYEKSVFIGLPSSTATQNGILSFDYSSFCQSDCSGNHGACVYQGSYICSCQTSPKFYYGDICEKVLPRVDYIKTPFYGGQTTIYGSDFTNSGDYNISVVSPATIQCTNLQYLNTTSAICQLDTIQNDPLPATINVNVTAISVPELTLNFTTISDFYLSPIVTSVTQINDNIIFTGSNFFDSAYQFVTLNDTDLICVNNKTASQCNLNQSYYSSNLVLKVPNLDQNPFYDQPFTLKPYITATIPPYIPTSSSDVTIKGKFFTSNPNLTTKVKYAGQTLSPFSNDFEYTSFIVTLPDGIPLSRQLSIVVGDNVVASNSFEILYVAPSLTQYTQNEDTHNKFTLTGSDFGNLTQLISVSIDPVSANDNYNATVLSASGDTMEIQLPNNAEKGSVTVKVAGSESNSIPFNLRPKITGLAQLPSTNGSNSITIQGEYLIDAGFTFNGDEIFCTGYSTLNYPTSWADCAYISGSGKFELIANSNLQSQFLISDAFHATYRPPSIVTISPTSYKKSQNVTFVITGYDMVSTNLTIQIQGEDCVIKENNLPNNVSCNLKSEIDPSTTQNPVSIKISSDGVVGYNNSTLIYEKPCLNACSSQGTCDVVTGKCQCNDGFTGDDCSTIVDVSSSSTITITLLISILFNIISLQ</sequence>
<dbReference type="EMBL" id="LODT01000009">
    <property type="protein sequence ID" value="KYR01380.1"/>
    <property type="molecule type" value="Genomic_DNA"/>
</dbReference>
<evidence type="ECO:0000256" key="1">
    <source>
        <dbReference type="ARBA" id="ARBA00022729"/>
    </source>
</evidence>
<dbReference type="AlphaFoldDB" id="A0A152A572"/>
<keyword evidence="1 5" id="KW-0732">Signal</keyword>
<feature type="signal peptide" evidence="5">
    <location>
        <begin position="1"/>
        <end position="22"/>
    </location>
</feature>
<evidence type="ECO:0000256" key="2">
    <source>
        <dbReference type="ARBA" id="ARBA00023157"/>
    </source>
</evidence>
<keyword evidence="3" id="KW-0325">Glycoprotein</keyword>
<dbReference type="PANTHER" id="PTHR31341">
    <property type="entry name" value="IPT/TIG DOMAIN-CONTAINING PROTEIN-RELATED-RELATED"/>
    <property type="match status" value="1"/>
</dbReference>
<dbReference type="Pfam" id="PF07974">
    <property type="entry name" value="EGF_2"/>
    <property type="match status" value="1"/>
</dbReference>
<gene>
    <name evidence="7" type="ORF">DLAC_01967</name>
</gene>
<dbReference type="PROSITE" id="PS00022">
    <property type="entry name" value="EGF_1"/>
    <property type="match status" value="1"/>
</dbReference>
<accession>A0A152A572</accession>
<organism evidence="7 8">
    <name type="scientific">Tieghemostelium lacteum</name>
    <name type="common">Slime mold</name>
    <name type="synonym">Dictyostelium lacteum</name>
    <dbReference type="NCBI Taxonomy" id="361077"/>
    <lineage>
        <taxon>Eukaryota</taxon>
        <taxon>Amoebozoa</taxon>
        <taxon>Evosea</taxon>
        <taxon>Eumycetozoa</taxon>
        <taxon>Dictyostelia</taxon>
        <taxon>Dictyosteliales</taxon>
        <taxon>Raperosteliaceae</taxon>
        <taxon>Tieghemostelium</taxon>
    </lineage>
</organism>
<dbReference type="OrthoDB" id="10001041at2759"/>
<comment type="caution">
    <text evidence="7">The sequence shown here is derived from an EMBL/GenBank/DDBJ whole genome shotgun (WGS) entry which is preliminary data.</text>
</comment>
<feature type="domain" description="EGF-like" evidence="6">
    <location>
        <begin position="381"/>
        <end position="419"/>
    </location>
</feature>
<feature type="chain" id="PRO_5007593637" description="EGF-like domain-containing protein" evidence="5">
    <location>
        <begin position="23"/>
        <end position="998"/>
    </location>
</feature>
<protein>
    <recommendedName>
        <fullName evidence="6">EGF-like domain-containing protein</fullName>
    </recommendedName>
</protein>
<dbReference type="Gene3D" id="2.60.120.260">
    <property type="entry name" value="Galactose-binding domain-like"/>
    <property type="match status" value="1"/>
</dbReference>
<dbReference type="PROSITE" id="PS50026">
    <property type="entry name" value="EGF_3"/>
    <property type="match status" value="2"/>
</dbReference>
<evidence type="ECO:0000313" key="7">
    <source>
        <dbReference type="EMBL" id="KYR01380.1"/>
    </source>
</evidence>
<dbReference type="PROSITE" id="PS01186">
    <property type="entry name" value="EGF_2"/>
    <property type="match status" value="1"/>
</dbReference>
<dbReference type="InParanoid" id="A0A152A572"/>
<dbReference type="SMART" id="SM00181">
    <property type="entry name" value="EGF"/>
    <property type="match status" value="2"/>
</dbReference>
<dbReference type="CDD" id="cd00055">
    <property type="entry name" value="EGF_Lam"/>
    <property type="match status" value="1"/>
</dbReference>
<feature type="disulfide bond" evidence="4">
    <location>
        <begin position="942"/>
        <end position="952"/>
    </location>
</feature>
<proteinExistence type="predicted"/>
<keyword evidence="8" id="KW-1185">Reference proteome</keyword>
<dbReference type="InterPro" id="IPR013111">
    <property type="entry name" value="EGF_extracell"/>
</dbReference>
<comment type="caution">
    <text evidence="4">Lacks conserved residue(s) required for the propagation of feature annotation.</text>
</comment>
<name>A0A152A572_TIELA</name>
<feature type="domain" description="EGF-like" evidence="6">
    <location>
        <begin position="938"/>
        <end position="971"/>
    </location>
</feature>
<evidence type="ECO:0000256" key="5">
    <source>
        <dbReference type="SAM" id="SignalP"/>
    </source>
</evidence>
<dbReference type="Gene3D" id="2.60.40.10">
    <property type="entry name" value="Immunoglobulins"/>
    <property type="match status" value="1"/>
</dbReference>
<evidence type="ECO:0000259" key="6">
    <source>
        <dbReference type="PROSITE" id="PS50026"/>
    </source>
</evidence>
<evidence type="ECO:0000256" key="4">
    <source>
        <dbReference type="PROSITE-ProRule" id="PRU00076"/>
    </source>
</evidence>
<reference evidence="7 8" key="1">
    <citation type="submission" date="2015-12" db="EMBL/GenBank/DDBJ databases">
        <title>Dictyostelia acquired genes for synthesis and detection of signals that induce cell-type specialization by lateral gene transfer from prokaryotes.</title>
        <authorList>
            <person name="Gloeckner G."/>
            <person name="Schaap P."/>
        </authorList>
    </citation>
    <scope>NUCLEOTIDE SEQUENCE [LARGE SCALE GENOMIC DNA]</scope>
    <source>
        <strain evidence="7 8">TK</strain>
    </source>
</reference>
<evidence type="ECO:0000313" key="8">
    <source>
        <dbReference type="Proteomes" id="UP000076078"/>
    </source>
</evidence>
<dbReference type="Proteomes" id="UP000076078">
    <property type="component" value="Unassembled WGS sequence"/>
</dbReference>
<dbReference type="InterPro" id="IPR052014">
    <property type="entry name" value="Dictyostelium_Tiger"/>
</dbReference>
<dbReference type="InterPro" id="IPR002049">
    <property type="entry name" value="LE_dom"/>
</dbReference>
<feature type="disulfide bond" evidence="4">
    <location>
        <begin position="961"/>
        <end position="970"/>
    </location>
</feature>
<dbReference type="InterPro" id="IPR013783">
    <property type="entry name" value="Ig-like_fold"/>
</dbReference>
<evidence type="ECO:0000256" key="3">
    <source>
        <dbReference type="ARBA" id="ARBA00023180"/>
    </source>
</evidence>
<dbReference type="InterPro" id="IPR000742">
    <property type="entry name" value="EGF"/>
</dbReference>
<keyword evidence="4" id="KW-0245">EGF-like domain</keyword>
<keyword evidence="2 4" id="KW-1015">Disulfide bond</keyword>